<dbReference type="EMBL" id="JBFOLK010000013">
    <property type="protein sequence ID" value="KAL2465743.1"/>
    <property type="molecule type" value="Genomic_DNA"/>
</dbReference>
<keyword evidence="3" id="KW-0812">Transmembrane</keyword>
<dbReference type="Gene3D" id="4.10.60.10">
    <property type="entry name" value="Zinc finger, CCHC-type"/>
    <property type="match status" value="1"/>
</dbReference>
<keyword evidence="5" id="KW-0808">Transferase</keyword>
<dbReference type="Pfam" id="PF08284">
    <property type="entry name" value="RVP_2"/>
    <property type="match status" value="1"/>
</dbReference>
<dbReference type="Pfam" id="PF00098">
    <property type="entry name" value="zf-CCHC"/>
    <property type="match status" value="1"/>
</dbReference>
<dbReference type="PANTHER" id="PTHR15503:SF45">
    <property type="entry name" value="RNA-DIRECTED DNA POLYMERASE HOMOLOG"/>
    <property type="match status" value="1"/>
</dbReference>
<dbReference type="SUPFAM" id="SSF56672">
    <property type="entry name" value="DNA/RNA polymerases"/>
    <property type="match status" value="1"/>
</dbReference>
<feature type="transmembrane region" description="Helical" evidence="3">
    <location>
        <begin position="26"/>
        <end position="50"/>
    </location>
</feature>
<proteinExistence type="predicted"/>
<dbReference type="InterPro" id="IPR001969">
    <property type="entry name" value="Aspartic_peptidase_AS"/>
</dbReference>
<dbReference type="InterPro" id="IPR001878">
    <property type="entry name" value="Znf_CCHC"/>
</dbReference>
<dbReference type="GO" id="GO:0008270">
    <property type="term" value="F:zinc ion binding"/>
    <property type="evidence" value="ECO:0007669"/>
    <property type="project" value="UniProtKB-KW"/>
</dbReference>
<evidence type="ECO:0000256" key="3">
    <source>
        <dbReference type="SAM" id="Phobius"/>
    </source>
</evidence>
<gene>
    <name evidence="5" type="ORF">Adt_41594</name>
</gene>
<feature type="compositionally biased region" description="Low complexity" evidence="2">
    <location>
        <begin position="112"/>
        <end position="131"/>
    </location>
</feature>
<dbReference type="Gene3D" id="3.10.10.10">
    <property type="entry name" value="HIV Type 1 Reverse Transcriptase, subunit A, domain 1"/>
    <property type="match status" value="1"/>
</dbReference>
<dbReference type="GO" id="GO:0003964">
    <property type="term" value="F:RNA-directed DNA polymerase activity"/>
    <property type="evidence" value="ECO:0007669"/>
    <property type="project" value="UniProtKB-KW"/>
</dbReference>
<dbReference type="PROSITE" id="PS50158">
    <property type="entry name" value="ZF_CCHC"/>
    <property type="match status" value="1"/>
</dbReference>
<evidence type="ECO:0000313" key="6">
    <source>
        <dbReference type="Proteomes" id="UP001604336"/>
    </source>
</evidence>
<evidence type="ECO:0000259" key="4">
    <source>
        <dbReference type="PROSITE" id="PS50158"/>
    </source>
</evidence>
<name>A0ABD1PQT9_9LAMI</name>
<evidence type="ECO:0000256" key="1">
    <source>
        <dbReference type="PROSITE-ProRule" id="PRU00047"/>
    </source>
</evidence>
<keyword evidence="1" id="KW-0479">Metal-binding</keyword>
<dbReference type="PANTHER" id="PTHR15503">
    <property type="entry name" value="LDOC1 RELATED"/>
    <property type="match status" value="1"/>
</dbReference>
<dbReference type="InterPro" id="IPR036875">
    <property type="entry name" value="Znf_CCHC_sf"/>
</dbReference>
<keyword evidence="3" id="KW-0472">Membrane</keyword>
<dbReference type="Gene3D" id="2.40.70.10">
    <property type="entry name" value="Acid Proteases"/>
    <property type="match status" value="1"/>
</dbReference>
<evidence type="ECO:0000256" key="2">
    <source>
        <dbReference type="SAM" id="MobiDB-lite"/>
    </source>
</evidence>
<dbReference type="PROSITE" id="PS00141">
    <property type="entry name" value="ASP_PROTEASE"/>
    <property type="match status" value="1"/>
</dbReference>
<keyword evidence="5" id="KW-0695">RNA-directed DNA polymerase</keyword>
<feature type="region of interest" description="Disordered" evidence="2">
    <location>
        <begin position="110"/>
        <end position="151"/>
    </location>
</feature>
<dbReference type="SUPFAM" id="SSF57756">
    <property type="entry name" value="Retrovirus zinc finger-like domains"/>
    <property type="match status" value="1"/>
</dbReference>
<dbReference type="InterPro" id="IPR032567">
    <property type="entry name" value="RTL1-rel"/>
</dbReference>
<accession>A0ABD1PQT9</accession>
<dbReference type="InterPro" id="IPR021109">
    <property type="entry name" value="Peptidase_aspartic_dom_sf"/>
</dbReference>
<dbReference type="SMART" id="SM00343">
    <property type="entry name" value="ZnF_C2HC"/>
    <property type="match status" value="1"/>
</dbReference>
<keyword evidence="3" id="KW-1133">Transmembrane helix</keyword>
<keyword evidence="5" id="KW-0548">Nucleotidyltransferase</keyword>
<dbReference type="InterPro" id="IPR043502">
    <property type="entry name" value="DNA/RNA_pol_sf"/>
</dbReference>
<dbReference type="CDD" id="cd00303">
    <property type="entry name" value="retropepsin_like"/>
    <property type="match status" value="1"/>
</dbReference>
<dbReference type="AlphaFoldDB" id="A0ABD1PQT9"/>
<keyword evidence="1" id="KW-0863">Zinc-finger</keyword>
<protein>
    <submittedName>
        <fullName evidence="5">Reverse transcriptase</fullName>
    </submittedName>
</protein>
<keyword evidence="6" id="KW-1185">Reference proteome</keyword>
<sequence length="444" mass="48723">MGILEAPTASYSSPEQRSPWHSPVPYLFGGLAAMLGLIAFALLILACSYWKLSGYIDNRGETERDLEAGEVNGDGGGSADGGVKAAPQVLEEKYLVIMAGQEKPTFLATPMSSRASSFGSKSSCSTSSESTDASEEDSEEKMKQKNGGNIEMGNVEEHEAADQLCYNCGKTGHFLRECPEKKKEDYQPKKGKARVFTLAGQEGEQDTDVITGILPISNIPAIVLIDSGATHSFISTVFMDKIGNKYEKTNGVLDVSIPSGEIISTNQIVKDIKLEIEGRILKADLYLLGMKDFDVILGMDWLSGNHATILCRKKEVLFQIPGEEQFRFFGTKFGTPPKFVSSLKAEKMLRKDSCRGFLLNIISKPQSEQKLKDTLVVQEFDDVFPEDLPGIPPDRQVEFTIDLAPGTTPVSKAPYRMAPKELQELKMQLQELLDKGFIRPSVSP</sequence>
<comment type="caution">
    <text evidence="5">The sequence shown here is derived from an EMBL/GenBank/DDBJ whole genome shotgun (WGS) entry which is preliminary data.</text>
</comment>
<organism evidence="5 6">
    <name type="scientific">Abeliophyllum distichum</name>
    <dbReference type="NCBI Taxonomy" id="126358"/>
    <lineage>
        <taxon>Eukaryota</taxon>
        <taxon>Viridiplantae</taxon>
        <taxon>Streptophyta</taxon>
        <taxon>Embryophyta</taxon>
        <taxon>Tracheophyta</taxon>
        <taxon>Spermatophyta</taxon>
        <taxon>Magnoliopsida</taxon>
        <taxon>eudicotyledons</taxon>
        <taxon>Gunneridae</taxon>
        <taxon>Pentapetalae</taxon>
        <taxon>asterids</taxon>
        <taxon>lamiids</taxon>
        <taxon>Lamiales</taxon>
        <taxon>Oleaceae</taxon>
        <taxon>Forsythieae</taxon>
        <taxon>Abeliophyllum</taxon>
    </lineage>
</organism>
<dbReference type="Proteomes" id="UP001604336">
    <property type="component" value="Unassembled WGS sequence"/>
</dbReference>
<keyword evidence="1" id="KW-0862">Zinc</keyword>
<evidence type="ECO:0000313" key="5">
    <source>
        <dbReference type="EMBL" id="KAL2465743.1"/>
    </source>
</evidence>
<feature type="domain" description="CCHC-type" evidence="4">
    <location>
        <begin position="165"/>
        <end position="180"/>
    </location>
</feature>
<dbReference type="SUPFAM" id="SSF50630">
    <property type="entry name" value="Acid proteases"/>
    <property type="match status" value="1"/>
</dbReference>
<reference evidence="6" key="1">
    <citation type="submission" date="2024-07" db="EMBL/GenBank/DDBJ databases">
        <title>Two chromosome-level genome assemblies of Korean endemic species Abeliophyllum distichum and Forsythia ovata (Oleaceae).</title>
        <authorList>
            <person name="Jang H."/>
        </authorList>
    </citation>
    <scope>NUCLEOTIDE SEQUENCE [LARGE SCALE GENOMIC DNA]</scope>
</reference>